<dbReference type="Gene3D" id="3.40.50.620">
    <property type="entry name" value="HUPs"/>
    <property type="match status" value="1"/>
</dbReference>
<dbReference type="Pfam" id="PF03054">
    <property type="entry name" value="tRNA_Me_trans"/>
    <property type="match status" value="2"/>
</dbReference>
<dbReference type="Proteomes" id="UP001434883">
    <property type="component" value="Unassembled WGS sequence"/>
</dbReference>
<dbReference type="PANTHER" id="PTHR11933">
    <property type="entry name" value="TRNA 5-METHYLAMINOMETHYL-2-THIOURIDYLATE -METHYLTRANSFERASE"/>
    <property type="match status" value="1"/>
</dbReference>
<feature type="non-terminal residue" evidence="1">
    <location>
        <position position="1"/>
    </location>
</feature>
<dbReference type="EMBL" id="JAHRIN010016811">
    <property type="protein sequence ID" value="MEQ2196262.1"/>
    <property type="molecule type" value="Genomic_DNA"/>
</dbReference>
<dbReference type="PANTHER" id="PTHR11933:SF5">
    <property type="entry name" value="MITOCHONDRIAL TRNA-SPECIFIC 2-THIOURIDYLASE 1"/>
    <property type="match status" value="1"/>
</dbReference>
<comment type="caution">
    <text evidence="1">The sequence shown here is derived from an EMBL/GenBank/DDBJ whole genome shotgun (WGS) entry which is preliminary data.</text>
</comment>
<sequence>VPRLSLKETDCRFILPTSLCYCRLQCLFSNLLKEYEKGRTPNPDILCNKHIKFNHFHKKMKRCSCSHTPPHPPRCSEIDSRSEIVSVRLCFQSDRSFFQHICSCQTQRNSPLSPPLSIFFSPPAFYASAVKLCKGADLVKDQTFFLSQISQDALRQTLFPLSGLTKDFVKKMAAEAGFHHVLKKKEV</sequence>
<reference evidence="1 2" key="1">
    <citation type="submission" date="2021-06" db="EMBL/GenBank/DDBJ databases">
        <authorList>
            <person name="Palmer J.M."/>
        </authorList>
    </citation>
    <scope>NUCLEOTIDE SEQUENCE [LARGE SCALE GENOMIC DNA]</scope>
    <source>
        <strain evidence="1 2">XC_2019</strain>
        <tissue evidence="1">Muscle</tissue>
    </source>
</reference>
<protein>
    <submittedName>
        <fullName evidence="1">Uncharacterized protein</fullName>
    </submittedName>
</protein>
<evidence type="ECO:0000313" key="1">
    <source>
        <dbReference type="EMBL" id="MEQ2196262.1"/>
    </source>
</evidence>
<organism evidence="1 2">
    <name type="scientific">Xenoophorus captivus</name>
    <dbReference type="NCBI Taxonomy" id="1517983"/>
    <lineage>
        <taxon>Eukaryota</taxon>
        <taxon>Metazoa</taxon>
        <taxon>Chordata</taxon>
        <taxon>Craniata</taxon>
        <taxon>Vertebrata</taxon>
        <taxon>Euteleostomi</taxon>
        <taxon>Actinopterygii</taxon>
        <taxon>Neopterygii</taxon>
        <taxon>Teleostei</taxon>
        <taxon>Neoteleostei</taxon>
        <taxon>Acanthomorphata</taxon>
        <taxon>Ovalentaria</taxon>
        <taxon>Atherinomorphae</taxon>
        <taxon>Cyprinodontiformes</taxon>
        <taxon>Goodeidae</taxon>
        <taxon>Xenoophorus</taxon>
    </lineage>
</organism>
<proteinExistence type="predicted"/>
<accession>A0ABV0QK97</accession>
<evidence type="ECO:0000313" key="2">
    <source>
        <dbReference type="Proteomes" id="UP001434883"/>
    </source>
</evidence>
<dbReference type="InterPro" id="IPR014729">
    <property type="entry name" value="Rossmann-like_a/b/a_fold"/>
</dbReference>
<dbReference type="SUPFAM" id="SSF52402">
    <property type="entry name" value="Adenine nucleotide alpha hydrolases-like"/>
    <property type="match status" value="1"/>
</dbReference>
<name>A0ABV0QK97_9TELE</name>
<gene>
    <name evidence="1" type="ORF">XENOCAPTIV_021119</name>
</gene>
<keyword evidence="2" id="KW-1185">Reference proteome</keyword>